<protein>
    <recommendedName>
        <fullName evidence="2">Sulfatase N-terminal domain-containing protein</fullName>
    </recommendedName>
</protein>
<dbReference type="InterPro" id="IPR000917">
    <property type="entry name" value="Sulfatase_N"/>
</dbReference>
<dbReference type="Gene3D" id="3.40.720.10">
    <property type="entry name" value="Alkaline Phosphatase, subunit A"/>
    <property type="match status" value="1"/>
</dbReference>
<feature type="domain" description="Sulfatase N-terminal" evidence="2">
    <location>
        <begin position="4"/>
        <end position="344"/>
    </location>
</feature>
<dbReference type="RefSeq" id="WP_188996253.1">
    <property type="nucleotide sequence ID" value="NZ_BMOU01000002.1"/>
</dbReference>
<dbReference type="GO" id="GO:0004065">
    <property type="term" value="F:arylsulfatase activity"/>
    <property type="evidence" value="ECO:0007669"/>
    <property type="project" value="TreeGrafter"/>
</dbReference>
<comment type="similarity">
    <text evidence="1">Belongs to the sulfatase family.</text>
</comment>
<dbReference type="PANTHER" id="PTHR42693">
    <property type="entry name" value="ARYLSULFATASE FAMILY MEMBER"/>
    <property type="match status" value="1"/>
</dbReference>
<dbReference type="InterPro" id="IPR050738">
    <property type="entry name" value="Sulfatase"/>
</dbReference>
<gene>
    <name evidence="3" type="ORF">GCM10009030_16020</name>
</gene>
<dbReference type="Pfam" id="PF00884">
    <property type="entry name" value="Sulfatase"/>
    <property type="match status" value="1"/>
</dbReference>
<comment type="caution">
    <text evidence="3">The sequence shown here is derived from an EMBL/GenBank/DDBJ whole genome shotgun (WGS) entry which is preliminary data.</text>
</comment>
<dbReference type="PANTHER" id="PTHR42693:SF33">
    <property type="entry name" value="ARYLSULFATASE"/>
    <property type="match status" value="1"/>
</dbReference>
<dbReference type="EMBL" id="BMOU01000002">
    <property type="protein sequence ID" value="GGN92130.1"/>
    <property type="molecule type" value="Genomic_DNA"/>
</dbReference>
<proteinExistence type="inferred from homology"/>
<reference evidence="3" key="1">
    <citation type="journal article" date="2014" name="Int. J. Syst. Evol. Microbiol.">
        <title>Complete genome sequence of Corynebacterium casei LMG S-19264T (=DSM 44701T), isolated from a smear-ripened cheese.</title>
        <authorList>
            <consortium name="US DOE Joint Genome Institute (JGI-PGF)"/>
            <person name="Walter F."/>
            <person name="Albersmeier A."/>
            <person name="Kalinowski J."/>
            <person name="Ruckert C."/>
        </authorList>
    </citation>
    <scope>NUCLEOTIDE SEQUENCE</scope>
    <source>
        <strain evidence="3">JCM 17820</strain>
    </source>
</reference>
<sequence>MVANVIVVVVDALRADRVGTGSGLTPNIDAIAADGTAFENAFTCSPNTDPSLTAIETGRYPLSTVYHHGKLVTDEEKRRVESVRPIQSVLRDDGWRTVVTGQHLGRWHARGFDHYPESDPDTDTTDSLVQTAHSLYRAVDRYAPALGALARRLYDAASESKPQALIHEDHSATDLLNHVDEEPFFGLVHLMDTHMPYLSAEDDVERLLNTGEYEYGSLDDRFDDDALTDAQRTRLTSIAERFDAREELGRAVAHYDAAVVSADRKIGRLVDALREQNRWEETALFITSDHGESLLEHGIFFDHHGLHDAVMRVPLVCSLGSGQTRSEFVQEIDLAPTVYDVLGVENRPATDGQSLRPLIDDTDDWDERDAVYAEEAYTERRVAVRTPRWKYIHHVEDDVLASERGSSLECGYCETVHGEEVALYDVETDPSETANAAGNRPSVVASLDERYAAFVDELESVTDENEPVAYADEGEVLNRLRSLGYK</sequence>
<dbReference type="SUPFAM" id="SSF53649">
    <property type="entry name" value="Alkaline phosphatase-like"/>
    <property type="match status" value="1"/>
</dbReference>
<evidence type="ECO:0000256" key="1">
    <source>
        <dbReference type="ARBA" id="ARBA00008779"/>
    </source>
</evidence>
<evidence type="ECO:0000313" key="4">
    <source>
        <dbReference type="Proteomes" id="UP000605784"/>
    </source>
</evidence>
<dbReference type="CDD" id="cd16148">
    <property type="entry name" value="sulfatase_like"/>
    <property type="match status" value="1"/>
</dbReference>
<name>A0A830GKT8_9EURY</name>
<keyword evidence="4" id="KW-1185">Reference proteome</keyword>
<dbReference type="InterPro" id="IPR017850">
    <property type="entry name" value="Alkaline_phosphatase_core_sf"/>
</dbReference>
<organism evidence="3 4">
    <name type="scientific">Haloarcula pellucida</name>
    <dbReference type="NCBI Taxonomy" id="1427151"/>
    <lineage>
        <taxon>Archaea</taxon>
        <taxon>Methanobacteriati</taxon>
        <taxon>Methanobacteriota</taxon>
        <taxon>Stenosarchaea group</taxon>
        <taxon>Halobacteria</taxon>
        <taxon>Halobacteriales</taxon>
        <taxon>Haloarculaceae</taxon>
        <taxon>Haloarcula</taxon>
    </lineage>
</organism>
<dbReference type="AlphaFoldDB" id="A0A830GKT8"/>
<evidence type="ECO:0000313" key="3">
    <source>
        <dbReference type="EMBL" id="GGN92130.1"/>
    </source>
</evidence>
<dbReference type="Proteomes" id="UP000605784">
    <property type="component" value="Unassembled WGS sequence"/>
</dbReference>
<evidence type="ECO:0000259" key="2">
    <source>
        <dbReference type="Pfam" id="PF00884"/>
    </source>
</evidence>
<accession>A0A830GKT8</accession>
<reference evidence="3" key="2">
    <citation type="submission" date="2020-09" db="EMBL/GenBank/DDBJ databases">
        <authorList>
            <person name="Sun Q."/>
            <person name="Ohkuma M."/>
        </authorList>
    </citation>
    <scope>NUCLEOTIDE SEQUENCE</scope>
    <source>
        <strain evidence="3">JCM 17820</strain>
    </source>
</reference>